<evidence type="ECO:0000313" key="3">
    <source>
        <dbReference type="Proteomes" id="UP000244892"/>
    </source>
</evidence>
<evidence type="ECO:0000256" key="1">
    <source>
        <dbReference type="SAM" id="SignalP"/>
    </source>
</evidence>
<dbReference type="OrthoDB" id="8907005at2"/>
<gene>
    <name evidence="2" type="ORF">DEH84_17925</name>
</gene>
<evidence type="ECO:0008006" key="4">
    <source>
        <dbReference type="Google" id="ProtNLM"/>
    </source>
</evidence>
<dbReference type="Proteomes" id="UP000244892">
    <property type="component" value="Plasmid pTB101"/>
</dbReference>
<name>A0A2U8FX39_9BURK</name>
<geneLocation type="plasmid" evidence="3">
    <name>ptb101</name>
</geneLocation>
<evidence type="ECO:0000313" key="2">
    <source>
        <dbReference type="EMBL" id="AWI55467.1"/>
    </source>
</evidence>
<accession>A0A2U8FX39</accession>
<keyword evidence="3" id="KW-1185">Reference proteome</keyword>
<dbReference type="EMBL" id="CP029211">
    <property type="protein sequence ID" value="AWI55467.1"/>
    <property type="molecule type" value="Genomic_DNA"/>
</dbReference>
<protein>
    <recommendedName>
        <fullName evidence="4">PBP domain-containing protein</fullName>
    </recommendedName>
</protein>
<organism evidence="2 3">
    <name type="scientific">Aquabacterium olei</name>
    <dbReference type="NCBI Taxonomy" id="1296669"/>
    <lineage>
        <taxon>Bacteria</taxon>
        <taxon>Pseudomonadati</taxon>
        <taxon>Pseudomonadota</taxon>
        <taxon>Betaproteobacteria</taxon>
        <taxon>Burkholderiales</taxon>
        <taxon>Aquabacterium</taxon>
    </lineage>
</organism>
<sequence length="426" mass="43087">MNLSKLMIATLAVCGVSQALAAGPARLTGASASSINVARAAKVLCENAGGTYTLYKIGESTGSLGNVFTGKCDVDFEGISEDEVRVNVSGGSENAVINATAGGNVKVGFINAATASCTTIAGAGTGSLSFMGAGRMRNCTGTNESATSDGGYLDVEGNHFNANYNAGDFTPAGFSQVFGVAVNKRLYEALQTHQKTTGQVPASCAIGDATAACQPSVSKADIATLINNGTSASGAKSLGGGLLIPGNTTKISYCMRPQTSGTQQAAQLYFLNYEATAAVGGKVPVVAEGASVGSRYSSILNSGSSNVRACLNDTAPATSTDFRFGVLSAENNPLGSSTDTYRFVKLNDVAFAEGVAGSSQTASAIAGRYDFVYETVAYCPEGTCAPIVDAMNGALPAGASTPGLFLTGVESKYGRGGNSAVPYTRR</sequence>
<feature type="chain" id="PRO_5015879140" description="PBP domain-containing protein" evidence="1">
    <location>
        <begin position="22"/>
        <end position="426"/>
    </location>
</feature>
<keyword evidence="2" id="KW-0614">Plasmid</keyword>
<feature type="signal peptide" evidence="1">
    <location>
        <begin position="1"/>
        <end position="21"/>
    </location>
</feature>
<keyword evidence="1" id="KW-0732">Signal</keyword>
<dbReference type="RefSeq" id="WP_109038578.1">
    <property type="nucleotide sequence ID" value="NZ_CP029211.1"/>
</dbReference>
<dbReference type="AlphaFoldDB" id="A0A2U8FX39"/>
<reference evidence="2 3" key="1">
    <citation type="submission" date="2018-05" db="EMBL/GenBank/DDBJ databases">
        <title>complete genome sequence of Aquabacterium olei NBRC 110486.</title>
        <authorList>
            <person name="Tang B."/>
            <person name="Chang J."/>
            <person name="Zhang L."/>
            <person name="Yang H."/>
        </authorList>
    </citation>
    <scope>NUCLEOTIDE SEQUENCE [LARGE SCALE GENOMIC DNA]</scope>
    <source>
        <strain evidence="2 3">NBRC 110486</strain>
        <plasmid evidence="3">Plasmid ptb101</plasmid>
    </source>
</reference>
<proteinExistence type="predicted"/>
<dbReference type="KEGG" id="aon:DEH84_17925"/>